<evidence type="ECO:0000256" key="1">
    <source>
        <dbReference type="ARBA" id="ARBA00007664"/>
    </source>
</evidence>
<dbReference type="Gene3D" id="2.40.10.10">
    <property type="entry name" value="Trypsin-like serine proteases"/>
    <property type="match status" value="2"/>
</dbReference>
<evidence type="ECO:0000256" key="11">
    <source>
        <dbReference type="SAM" id="SignalP"/>
    </source>
</evidence>
<dbReference type="GO" id="GO:0004252">
    <property type="term" value="F:serine-type endopeptidase activity"/>
    <property type="evidence" value="ECO:0007669"/>
    <property type="project" value="UniProtKB-EC"/>
</dbReference>
<dbReference type="EC" id="3.4.21.4" evidence="9"/>
<dbReference type="FunFam" id="2.40.10.10:FF:000034">
    <property type="entry name" value="Eupolytin"/>
    <property type="match status" value="1"/>
</dbReference>
<evidence type="ECO:0000256" key="3">
    <source>
        <dbReference type="ARBA" id="ARBA00022757"/>
    </source>
</evidence>
<dbReference type="PRINTS" id="PR00722">
    <property type="entry name" value="CHYMOTRYPSIN"/>
</dbReference>
<protein>
    <recommendedName>
        <fullName evidence="9">trypsin</fullName>
        <ecNumber evidence="9">3.4.21.4</ecNumber>
    </recommendedName>
</protein>
<dbReference type="InterPro" id="IPR043504">
    <property type="entry name" value="Peptidase_S1_PA_chymotrypsin"/>
</dbReference>
<dbReference type="PROSITE" id="PS00134">
    <property type="entry name" value="TRYPSIN_HIS"/>
    <property type="match status" value="1"/>
</dbReference>
<dbReference type="PANTHER" id="PTHR24276">
    <property type="entry name" value="POLYSERASE-RELATED"/>
    <property type="match status" value="1"/>
</dbReference>
<evidence type="ECO:0000256" key="5">
    <source>
        <dbReference type="ARBA" id="ARBA00022825"/>
    </source>
</evidence>
<dbReference type="CDD" id="cd00190">
    <property type="entry name" value="Tryp_SPc"/>
    <property type="match status" value="1"/>
</dbReference>
<evidence type="ECO:0000256" key="2">
    <source>
        <dbReference type="ARBA" id="ARBA00022670"/>
    </source>
</evidence>
<evidence type="ECO:0000256" key="6">
    <source>
        <dbReference type="ARBA" id="ARBA00023145"/>
    </source>
</evidence>
<dbReference type="PROSITE" id="PS50240">
    <property type="entry name" value="TRYPSIN_DOM"/>
    <property type="match status" value="1"/>
</dbReference>
<dbReference type="Proteomes" id="UP001075354">
    <property type="component" value="Chromosome 12"/>
</dbReference>
<dbReference type="PROSITE" id="PS00135">
    <property type="entry name" value="TRYPSIN_SER"/>
    <property type="match status" value="1"/>
</dbReference>
<dbReference type="InterPro" id="IPR018114">
    <property type="entry name" value="TRYPSIN_HIS"/>
</dbReference>
<comment type="caution">
    <text evidence="13">The sequence shown here is derived from an EMBL/GenBank/DDBJ whole genome shotgun (WGS) entry which is preliminary data.</text>
</comment>
<evidence type="ECO:0000313" key="14">
    <source>
        <dbReference type="Proteomes" id="UP001075354"/>
    </source>
</evidence>
<dbReference type="AlphaFoldDB" id="A0AAV7XBN6"/>
<keyword evidence="2 10" id="KW-0645">Protease</keyword>
<keyword evidence="5 10" id="KW-0720">Serine protease</keyword>
<evidence type="ECO:0000313" key="13">
    <source>
        <dbReference type="EMBL" id="KAJ1522107.1"/>
    </source>
</evidence>
<evidence type="ECO:0000256" key="8">
    <source>
        <dbReference type="ARBA" id="ARBA00036320"/>
    </source>
</evidence>
<gene>
    <name evidence="13" type="ORF">ONE63_002418</name>
</gene>
<accession>A0AAV7XBN6</accession>
<feature type="domain" description="Peptidase S1" evidence="12">
    <location>
        <begin position="34"/>
        <end position="261"/>
    </location>
</feature>
<dbReference type="Pfam" id="PF00089">
    <property type="entry name" value="Trypsin"/>
    <property type="match status" value="1"/>
</dbReference>
<reference evidence="13" key="1">
    <citation type="submission" date="2022-12" db="EMBL/GenBank/DDBJ databases">
        <title>Chromosome-level genome assembly of the bean flower thrips Megalurothrips usitatus.</title>
        <authorList>
            <person name="Ma L."/>
            <person name="Liu Q."/>
            <person name="Li H."/>
            <person name="Cai W."/>
        </authorList>
    </citation>
    <scope>NUCLEOTIDE SEQUENCE</scope>
    <source>
        <strain evidence="13">Cailab_2022a</strain>
    </source>
</reference>
<keyword evidence="3" id="KW-0222">Digestion</keyword>
<keyword evidence="6" id="KW-0865">Zymogen</keyword>
<name>A0AAV7XBN6_9NEOP</name>
<comment type="similarity">
    <text evidence="1">Belongs to the peptidase S1 family.</text>
</comment>
<dbReference type="InterPro" id="IPR009003">
    <property type="entry name" value="Peptidase_S1_PA"/>
</dbReference>
<dbReference type="InterPro" id="IPR001314">
    <property type="entry name" value="Peptidase_S1A"/>
</dbReference>
<dbReference type="GO" id="GO:0007586">
    <property type="term" value="P:digestion"/>
    <property type="evidence" value="ECO:0007669"/>
    <property type="project" value="UniProtKB-KW"/>
</dbReference>
<feature type="chain" id="PRO_5043933527" description="trypsin" evidence="11">
    <location>
        <begin position="18"/>
        <end position="262"/>
    </location>
</feature>
<evidence type="ECO:0000256" key="7">
    <source>
        <dbReference type="ARBA" id="ARBA00023157"/>
    </source>
</evidence>
<dbReference type="SMART" id="SM00020">
    <property type="entry name" value="Tryp_SPc"/>
    <property type="match status" value="1"/>
</dbReference>
<comment type="catalytic activity">
    <reaction evidence="8">
        <text>Preferential cleavage: Arg-|-Xaa, Lys-|-Xaa.</text>
        <dbReference type="EC" id="3.4.21.4"/>
    </reaction>
</comment>
<keyword evidence="14" id="KW-1185">Reference proteome</keyword>
<dbReference type="InterPro" id="IPR033116">
    <property type="entry name" value="TRYPSIN_SER"/>
</dbReference>
<proteinExistence type="inferred from homology"/>
<feature type="signal peptide" evidence="11">
    <location>
        <begin position="1"/>
        <end position="17"/>
    </location>
</feature>
<evidence type="ECO:0000256" key="9">
    <source>
        <dbReference type="ARBA" id="ARBA00038868"/>
    </source>
</evidence>
<evidence type="ECO:0000256" key="4">
    <source>
        <dbReference type="ARBA" id="ARBA00022801"/>
    </source>
</evidence>
<dbReference type="PANTHER" id="PTHR24276:SF97">
    <property type="entry name" value="GH13245P2-RELATED"/>
    <property type="match status" value="1"/>
</dbReference>
<dbReference type="InterPro" id="IPR001254">
    <property type="entry name" value="Trypsin_dom"/>
</dbReference>
<dbReference type="EMBL" id="JAPTSV010000012">
    <property type="protein sequence ID" value="KAJ1522107.1"/>
    <property type="molecule type" value="Genomic_DNA"/>
</dbReference>
<keyword evidence="7" id="KW-1015">Disulfide bond</keyword>
<keyword evidence="4 10" id="KW-0378">Hydrolase</keyword>
<evidence type="ECO:0000256" key="10">
    <source>
        <dbReference type="RuleBase" id="RU363034"/>
    </source>
</evidence>
<sequence>MLRSLCVLAALAALASGGVLLPRLRPGRVFDGRIVGGEVADIHDFPYQLSFREYGSHFCGASIISKSFALTAGHCVAAGPTTVTAELSAGSAHLSSGERYKLKAISGHPLYDPMLIDFDAGILEIEGAFRLGETQQIVALAAAGEDLADGELVTASGWGVAKENNYDLQPDLLAVRLHLVAQTACAQAYGDFGGVTPRMLCATDVGKDSCQGDSGGPLVSSAGKQVGVVSWGLGCARKGYPGVYTRVADPDVRSFITDVAGV</sequence>
<dbReference type="SUPFAM" id="SSF50494">
    <property type="entry name" value="Trypsin-like serine proteases"/>
    <property type="match status" value="1"/>
</dbReference>
<evidence type="ECO:0000259" key="12">
    <source>
        <dbReference type="PROSITE" id="PS50240"/>
    </source>
</evidence>
<organism evidence="13 14">
    <name type="scientific">Megalurothrips usitatus</name>
    <name type="common">bean blossom thrips</name>
    <dbReference type="NCBI Taxonomy" id="439358"/>
    <lineage>
        <taxon>Eukaryota</taxon>
        <taxon>Metazoa</taxon>
        <taxon>Ecdysozoa</taxon>
        <taxon>Arthropoda</taxon>
        <taxon>Hexapoda</taxon>
        <taxon>Insecta</taxon>
        <taxon>Pterygota</taxon>
        <taxon>Neoptera</taxon>
        <taxon>Paraneoptera</taxon>
        <taxon>Thysanoptera</taxon>
        <taxon>Terebrantia</taxon>
        <taxon>Thripoidea</taxon>
        <taxon>Thripidae</taxon>
        <taxon>Megalurothrips</taxon>
    </lineage>
</organism>
<keyword evidence="11" id="KW-0732">Signal</keyword>
<dbReference type="InterPro" id="IPR050430">
    <property type="entry name" value="Peptidase_S1"/>
</dbReference>
<dbReference type="GO" id="GO:0006508">
    <property type="term" value="P:proteolysis"/>
    <property type="evidence" value="ECO:0007669"/>
    <property type="project" value="UniProtKB-KW"/>
</dbReference>